<protein>
    <recommendedName>
        <fullName evidence="1">Dienelactone hydrolase domain-containing protein</fullName>
    </recommendedName>
</protein>
<proteinExistence type="predicted"/>
<reference evidence="2" key="2">
    <citation type="submission" date="2021-01" db="EMBL/GenBank/DDBJ databases">
        <authorList>
            <person name="Schikora-Tamarit M.A."/>
        </authorList>
    </citation>
    <scope>NUCLEOTIDE SEQUENCE</scope>
    <source>
        <strain evidence="2">NCAIM Y.01608</strain>
    </source>
</reference>
<gene>
    <name evidence="2" type="ORF">OGATHE_001497</name>
</gene>
<dbReference type="Pfam" id="PF01738">
    <property type="entry name" value="DLH"/>
    <property type="match status" value="1"/>
</dbReference>
<reference evidence="2" key="1">
    <citation type="journal article" date="2021" name="Open Biol.">
        <title>Shared evolutionary footprints suggest mitochondrial oxidative damage underlies multiple complex I losses in fungi.</title>
        <authorList>
            <person name="Schikora-Tamarit M.A."/>
            <person name="Marcet-Houben M."/>
            <person name="Nosek J."/>
            <person name="Gabaldon T."/>
        </authorList>
    </citation>
    <scope>NUCLEOTIDE SEQUENCE</scope>
    <source>
        <strain evidence="2">NCAIM Y.01608</strain>
    </source>
</reference>
<organism evidence="2 3">
    <name type="scientific">Ogataea polymorpha</name>
    <dbReference type="NCBI Taxonomy" id="460523"/>
    <lineage>
        <taxon>Eukaryota</taxon>
        <taxon>Fungi</taxon>
        <taxon>Dikarya</taxon>
        <taxon>Ascomycota</taxon>
        <taxon>Saccharomycotina</taxon>
        <taxon>Pichiomycetes</taxon>
        <taxon>Pichiales</taxon>
        <taxon>Pichiaceae</taxon>
        <taxon>Ogataea</taxon>
    </lineage>
</organism>
<keyword evidence="3" id="KW-1185">Reference proteome</keyword>
<comment type="caution">
    <text evidence="2">The sequence shown here is derived from an EMBL/GenBank/DDBJ whole genome shotgun (WGS) entry which is preliminary data.</text>
</comment>
<feature type="domain" description="Dienelactone hydrolase" evidence="1">
    <location>
        <begin position="5"/>
        <end position="60"/>
    </location>
</feature>
<dbReference type="Proteomes" id="UP000788993">
    <property type="component" value="Unassembled WGS sequence"/>
</dbReference>
<accession>A0A9P8PR13</accession>
<sequence>SDDLRAKTLEILQKKNIRYQIDLYSGTSHGFSVRGDLSDPVIKYAVEKALLDQIHWFRSFIN</sequence>
<name>A0A9P8PR13_9ASCO</name>
<dbReference type="AlphaFoldDB" id="A0A9P8PR13"/>
<evidence type="ECO:0000313" key="2">
    <source>
        <dbReference type="EMBL" id="KAH3676507.1"/>
    </source>
</evidence>
<evidence type="ECO:0000313" key="3">
    <source>
        <dbReference type="Proteomes" id="UP000788993"/>
    </source>
</evidence>
<evidence type="ECO:0000259" key="1">
    <source>
        <dbReference type="Pfam" id="PF01738"/>
    </source>
</evidence>
<dbReference type="InterPro" id="IPR002925">
    <property type="entry name" value="Dienelactn_hydro"/>
</dbReference>
<dbReference type="GO" id="GO:0016787">
    <property type="term" value="F:hydrolase activity"/>
    <property type="evidence" value="ECO:0007669"/>
    <property type="project" value="InterPro"/>
</dbReference>
<feature type="non-terminal residue" evidence="2">
    <location>
        <position position="1"/>
    </location>
</feature>
<dbReference type="EMBL" id="JAEUBD010000175">
    <property type="protein sequence ID" value="KAH3676507.1"/>
    <property type="molecule type" value="Genomic_DNA"/>
</dbReference>